<evidence type="ECO:0000313" key="1">
    <source>
        <dbReference type="EMBL" id="SFQ22361.1"/>
    </source>
</evidence>
<dbReference type="Proteomes" id="UP000199029">
    <property type="component" value="Unassembled WGS sequence"/>
</dbReference>
<gene>
    <name evidence="1" type="ORF">SAMN04515668_1455</name>
</gene>
<dbReference type="STRING" id="1227077.SAMN04515668_1455"/>
<dbReference type="SUPFAM" id="SSF69754">
    <property type="entry name" value="Ribosome binding protein Y (YfiA homologue)"/>
    <property type="match status" value="1"/>
</dbReference>
<dbReference type="RefSeq" id="WP_092670589.1">
    <property type="nucleotide sequence ID" value="NZ_FOXS01000002.1"/>
</dbReference>
<dbReference type="EMBL" id="FOXS01000002">
    <property type="protein sequence ID" value="SFQ22361.1"/>
    <property type="molecule type" value="Genomic_DNA"/>
</dbReference>
<organism evidence="1 2">
    <name type="scientific">Hymenobacter arizonensis</name>
    <name type="common">Siccationidurans arizonensis</name>
    <dbReference type="NCBI Taxonomy" id="1227077"/>
    <lineage>
        <taxon>Bacteria</taxon>
        <taxon>Pseudomonadati</taxon>
        <taxon>Bacteroidota</taxon>
        <taxon>Cytophagia</taxon>
        <taxon>Cytophagales</taxon>
        <taxon>Hymenobacteraceae</taxon>
        <taxon>Hymenobacter</taxon>
    </lineage>
</organism>
<dbReference type="Pfam" id="PF02482">
    <property type="entry name" value="Ribosomal_S30AE"/>
    <property type="match status" value="1"/>
</dbReference>
<dbReference type="InterPro" id="IPR036567">
    <property type="entry name" value="RHF-like"/>
</dbReference>
<reference evidence="2" key="1">
    <citation type="submission" date="2016-10" db="EMBL/GenBank/DDBJ databases">
        <authorList>
            <person name="Varghese N."/>
            <person name="Submissions S."/>
        </authorList>
    </citation>
    <scope>NUCLEOTIDE SEQUENCE [LARGE SCALE GENOMIC DNA]</scope>
    <source>
        <strain evidence="2">OR362-8,ATCC BAA-1266,JCM 13504</strain>
    </source>
</reference>
<protein>
    <submittedName>
        <fullName evidence="1">Putative sigma-54 modulation protein</fullName>
    </submittedName>
</protein>
<dbReference type="NCBIfam" id="TIGR00741">
    <property type="entry name" value="yfiA"/>
    <property type="match status" value="1"/>
</dbReference>
<accession>A0A1I5WRY6</accession>
<dbReference type="Gene3D" id="3.30.160.100">
    <property type="entry name" value="Ribosome hibernation promotion factor-like"/>
    <property type="match status" value="1"/>
</dbReference>
<keyword evidence="2" id="KW-1185">Reference proteome</keyword>
<dbReference type="AlphaFoldDB" id="A0A1I5WRY6"/>
<dbReference type="InterPro" id="IPR003489">
    <property type="entry name" value="RHF/RaiA"/>
</dbReference>
<proteinExistence type="predicted"/>
<sequence>MKVQMHSVHFDADKKLLDFVQQRLNKLETFYDKVTGGEVIMRLNNKDGIDNKTVEIKLLVPGSTLFSQEDAASFEAAADAAAESLRRQITRYKEKTLSYKV</sequence>
<evidence type="ECO:0000313" key="2">
    <source>
        <dbReference type="Proteomes" id="UP000199029"/>
    </source>
</evidence>
<name>A0A1I5WRY6_HYMAR</name>
<dbReference type="OrthoDB" id="9808702at2"/>